<dbReference type="Pfam" id="PF00657">
    <property type="entry name" value="Lipase_GDSL"/>
    <property type="match status" value="1"/>
</dbReference>
<dbReference type="InterPro" id="IPR017186">
    <property type="entry name" value="Lipase_autotranspt_EstA"/>
</dbReference>
<dbReference type="SUPFAM" id="SSF52266">
    <property type="entry name" value="SGNH hydrolase"/>
    <property type="match status" value="1"/>
</dbReference>
<keyword evidence="3" id="KW-0378">Hydrolase</keyword>
<dbReference type="Gene3D" id="2.40.128.130">
    <property type="entry name" value="Autotransporter beta-domain"/>
    <property type="match status" value="1"/>
</dbReference>
<dbReference type="InterPro" id="IPR036514">
    <property type="entry name" value="SGNH_hydro_sf"/>
</dbReference>
<organism evidence="6">
    <name type="scientific">mine drainage metagenome</name>
    <dbReference type="NCBI Taxonomy" id="410659"/>
    <lineage>
        <taxon>unclassified sequences</taxon>
        <taxon>metagenomes</taxon>
        <taxon>ecological metagenomes</taxon>
    </lineage>
</organism>
<dbReference type="InterPro" id="IPR005546">
    <property type="entry name" value="Autotransporte_beta"/>
</dbReference>
<dbReference type="PROSITE" id="PS51208">
    <property type="entry name" value="AUTOTRANSPORTER"/>
    <property type="match status" value="1"/>
</dbReference>
<comment type="similarity">
    <text evidence="1">Belongs to the 'GDSL' lipolytic enzyme family.</text>
</comment>
<dbReference type="CDD" id="cd01847">
    <property type="entry name" value="Triacylglycerol_lipase_like"/>
    <property type="match status" value="1"/>
</dbReference>
<comment type="caution">
    <text evidence="6">The sequence shown here is derived from an EMBL/GenBank/DDBJ whole genome shotgun (WGS) entry which is preliminary data.</text>
</comment>
<dbReference type="PIRSF" id="PIRSF037375">
    <property type="entry name" value="Autotrns_EstA"/>
    <property type="match status" value="1"/>
</dbReference>
<feature type="compositionally biased region" description="Basic and acidic residues" evidence="4">
    <location>
        <begin position="13"/>
        <end position="22"/>
    </location>
</feature>
<evidence type="ECO:0000256" key="2">
    <source>
        <dbReference type="ARBA" id="ARBA00022729"/>
    </source>
</evidence>
<dbReference type="SUPFAM" id="SSF103515">
    <property type="entry name" value="Autotransporter"/>
    <property type="match status" value="1"/>
</dbReference>
<dbReference type="PANTHER" id="PTHR45648:SF22">
    <property type="entry name" value="GDSL LIPASE_ACYLHYDROLASE FAMILY PROTEIN (AFU_ORTHOLOGUE AFUA_4G14700)"/>
    <property type="match status" value="1"/>
</dbReference>
<reference evidence="6" key="1">
    <citation type="submission" date="2013-08" db="EMBL/GenBank/DDBJ databases">
        <authorList>
            <person name="Mendez C."/>
            <person name="Richter M."/>
            <person name="Ferrer M."/>
            <person name="Sanchez J."/>
        </authorList>
    </citation>
    <scope>NUCLEOTIDE SEQUENCE</scope>
</reference>
<dbReference type="AlphaFoldDB" id="T0XVV3"/>
<dbReference type="SMART" id="SM00869">
    <property type="entry name" value="Autotransporter"/>
    <property type="match status" value="1"/>
</dbReference>
<feature type="domain" description="Autotransporter" evidence="5">
    <location>
        <begin position="368"/>
        <end position="647"/>
    </location>
</feature>
<sequence>MQYRGAPAATDAPTEHPTHKEPRMLRTRNLAVAVGLALALSAGAAQASPFSKIFVFGDSLSDDGNLSLAMSGGTVQNSFTTNPGQVTLQDVAQYYGYGLTPSLLGGTDFAWGGAGLLHNSPGTPSTVPLLTAQLQQYLTASGGKADPTALYSVWGGANDIFYNAYVAGIGGQTAQQAQLNIIAAAQTEGGMLATLKSAGAQYVLLFNLPNIGATPAAAAQGPAAQQALTGLTLTFNNTLDQAINQVNPGINIIPVNVYGVFNEVLANPSLYGFTNVTTPACGLAASAVECGPAGSGAPYTYAPGTQNTYLFADGVHPTTAGYALLGQYVESIINAPAQMSLLPQAPLAAYAAHQRALRDEMLVDSLGEARKGVHFFANFDYGHQTYDATANTARSTSNNDVLTIGANAAANRNFSVGMAIGAAQLNTGGVGAVNFKTQDLLFSGFANARFGAAYLSGDASVGQLSYTNITRYIPLGPALRVENAKTSGSQLAGTLEGGYWFDWGNMRTGPFAQLGYQRISVGQFNESSGDASAMWFGKQVLKSATAELGWQLTGRAALGGVPLQPFARVSYEHDSDAQTRLVSAGLTTMPGTFALPGFIPGKNWVNASLGLSAHFSSSLTGFASYTGMFSNSSQKLNSIDLGVSMTF</sequence>
<name>T0XVV3_9ZZZZ</name>
<evidence type="ECO:0000313" key="6">
    <source>
        <dbReference type="EMBL" id="EQD26916.1"/>
    </source>
</evidence>
<dbReference type="Gene3D" id="3.40.50.1110">
    <property type="entry name" value="SGNH hydrolase"/>
    <property type="match status" value="1"/>
</dbReference>
<evidence type="ECO:0000256" key="1">
    <source>
        <dbReference type="ARBA" id="ARBA00008668"/>
    </source>
</evidence>
<dbReference type="SMR" id="T0XVV3"/>
<accession>T0XVV3</accession>
<dbReference type="InterPro" id="IPR001087">
    <property type="entry name" value="GDSL"/>
</dbReference>
<evidence type="ECO:0000256" key="3">
    <source>
        <dbReference type="ARBA" id="ARBA00022801"/>
    </source>
</evidence>
<dbReference type="GO" id="GO:0016788">
    <property type="term" value="F:hydrolase activity, acting on ester bonds"/>
    <property type="evidence" value="ECO:0007669"/>
    <property type="project" value="InterPro"/>
</dbReference>
<protein>
    <submittedName>
        <fullName evidence="6">Lipase, autotransporter EstA</fullName>
    </submittedName>
</protein>
<dbReference type="EMBL" id="AUZY01013027">
    <property type="protein sequence ID" value="EQD26916.1"/>
    <property type="molecule type" value="Genomic_DNA"/>
</dbReference>
<dbReference type="PANTHER" id="PTHR45648">
    <property type="entry name" value="GDSL LIPASE/ACYLHYDROLASE FAMILY PROTEIN (AFU_ORTHOLOGUE AFUA_4G14700)"/>
    <property type="match status" value="1"/>
</dbReference>
<feature type="region of interest" description="Disordered" evidence="4">
    <location>
        <begin position="1"/>
        <end position="22"/>
    </location>
</feature>
<dbReference type="InterPro" id="IPR036709">
    <property type="entry name" value="Autotransporte_beta_dom_sf"/>
</dbReference>
<dbReference type="Pfam" id="PF03797">
    <property type="entry name" value="Autotransporter"/>
    <property type="match status" value="1"/>
</dbReference>
<gene>
    <name evidence="6" type="ORF">B1B_19390</name>
</gene>
<proteinExistence type="inferred from homology"/>
<evidence type="ECO:0000259" key="5">
    <source>
        <dbReference type="PROSITE" id="PS51208"/>
    </source>
</evidence>
<evidence type="ECO:0000256" key="4">
    <source>
        <dbReference type="SAM" id="MobiDB-lite"/>
    </source>
</evidence>
<dbReference type="InterPro" id="IPR051058">
    <property type="entry name" value="GDSL_Est/Lipase"/>
</dbReference>
<reference evidence="6" key="2">
    <citation type="journal article" date="2014" name="ISME J.">
        <title>Microbial stratification in low pH oxic and suboxic macroscopic growths along an acid mine drainage.</title>
        <authorList>
            <person name="Mendez-Garcia C."/>
            <person name="Mesa V."/>
            <person name="Sprenger R.R."/>
            <person name="Richter M."/>
            <person name="Diez M.S."/>
            <person name="Solano J."/>
            <person name="Bargiela R."/>
            <person name="Golyshina O.V."/>
            <person name="Manteca A."/>
            <person name="Ramos J.L."/>
            <person name="Gallego J.R."/>
            <person name="Llorente I."/>
            <person name="Martins Dos Santos V.A."/>
            <person name="Jensen O.N."/>
            <person name="Pelaez A.I."/>
            <person name="Sanchez J."/>
            <person name="Ferrer M."/>
        </authorList>
    </citation>
    <scope>NUCLEOTIDE SEQUENCE</scope>
</reference>
<keyword evidence="2" id="KW-0732">Signal</keyword>